<dbReference type="Gene3D" id="3.40.50.300">
    <property type="entry name" value="P-loop containing nucleotide triphosphate hydrolases"/>
    <property type="match status" value="1"/>
</dbReference>
<sequence>MIEHVVLGGARSGKTAFAERATLTLAENAHVTPLYIATAVATDPEMRARIERHVQLRASRFVTREAPRDMLEIVDTLDPDAVCLIDCLATYMGTLWHDAGARVSDDALIAEGTALLEGLARRTPRFVIVSNEVGMGIVPETAAVRMYRDALGRWNALAAALAARVTLTVAGIPVQIKPSQHDTRSREQELRSREQELRSREQELRSRTADSP</sequence>
<dbReference type="PIRSF" id="PIRSF006135">
    <property type="entry name" value="CobU"/>
    <property type="match status" value="1"/>
</dbReference>
<comment type="similarity">
    <text evidence="7">Belongs to the CobU/CobP family.</text>
</comment>
<keyword evidence="10" id="KW-0169">Cobalamin biosynthesis</keyword>
<evidence type="ECO:0000256" key="3">
    <source>
        <dbReference type="ARBA" id="ARBA00001522"/>
    </source>
</evidence>
<accession>A0A853KF95</accession>
<dbReference type="Proteomes" id="UP000077421">
    <property type="component" value="Unassembled WGS sequence"/>
</dbReference>
<feature type="binding site" evidence="19">
    <location>
        <begin position="37"/>
        <end position="39"/>
    </location>
    <ligand>
        <name>GTP</name>
        <dbReference type="ChEBI" id="CHEBI:37565"/>
    </ligand>
</feature>
<organism evidence="21 22">
    <name type="scientific">Ferroacidibacillus organovorans</name>
    <dbReference type="NCBI Taxonomy" id="1765683"/>
    <lineage>
        <taxon>Bacteria</taxon>
        <taxon>Bacillati</taxon>
        <taxon>Bacillota</taxon>
        <taxon>Bacilli</taxon>
        <taxon>Bacillales</taxon>
        <taxon>Alicyclobacillaceae</taxon>
        <taxon>Ferroacidibacillus</taxon>
    </lineage>
</organism>
<dbReference type="GO" id="GO:0005524">
    <property type="term" value="F:ATP binding"/>
    <property type="evidence" value="ECO:0007669"/>
    <property type="project" value="UniProtKB-KW"/>
</dbReference>
<comment type="catalytic activity">
    <reaction evidence="1">
        <text>adenosylcob(III)inamide + ATP = adenosylcob(III)inamide phosphate + ADP + H(+)</text>
        <dbReference type="Rhea" id="RHEA:15769"/>
        <dbReference type="ChEBI" id="CHEBI:2480"/>
        <dbReference type="ChEBI" id="CHEBI:15378"/>
        <dbReference type="ChEBI" id="CHEBI:30616"/>
        <dbReference type="ChEBI" id="CHEBI:58502"/>
        <dbReference type="ChEBI" id="CHEBI:456216"/>
        <dbReference type="EC" id="2.7.1.156"/>
    </reaction>
</comment>
<keyword evidence="14" id="KW-0067">ATP-binding</keyword>
<comment type="pathway">
    <text evidence="6">Cofactor biosynthesis; adenosylcobalamin biosynthesis; adenosylcobalamin from cob(II)yrinate a,c-diamide: step 5/7.</text>
</comment>
<comment type="catalytic activity">
    <reaction evidence="2">
        <text>adenosylcob(III)inamide phosphate + GTP + H(+) = adenosylcob(III)inamide-GDP + diphosphate</text>
        <dbReference type="Rhea" id="RHEA:22712"/>
        <dbReference type="ChEBI" id="CHEBI:15378"/>
        <dbReference type="ChEBI" id="CHEBI:33019"/>
        <dbReference type="ChEBI" id="CHEBI:37565"/>
        <dbReference type="ChEBI" id="CHEBI:58502"/>
        <dbReference type="ChEBI" id="CHEBI:60487"/>
        <dbReference type="EC" id="2.7.7.62"/>
    </reaction>
</comment>
<evidence type="ECO:0000256" key="13">
    <source>
        <dbReference type="ARBA" id="ARBA00022777"/>
    </source>
</evidence>
<dbReference type="OrthoDB" id="9799422at2"/>
<evidence type="ECO:0000256" key="15">
    <source>
        <dbReference type="ARBA" id="ARBA00023134"/>
    </source>
</evidence>
<dbReference type="SUPFAM" id="SSF52540">
    <property type="entry name" value="P-loop containing nucleoside triphosphate hydrolases"/>
    <property type="match status" value="1"/>
</dbReference>
<evidence type="ECO:0000256" key="9">
    <source>
        <dbReference type="ARBA" id="ARBA00012523"/>
    </source>
</evidence>
<evidence type="ECO:0000313" key="22">
    <source>
        <dbReference type="Proteomes" id="UP000077421"/>
    </source>
</evidence>
<evidence type="ECO:0000256" key="10">
    <source>
        <dbReference type="ARBA" id="ARBA00022573"/>
    </source>
</evidence>
<dbReference type="EC" id="2.7.7.62" evidence="9"/>
<name>A0A853KF95_9BACL</name>
<reference evidence="21 22" key="1">
    <citation type="submission" date="2016-02" db="EMBL/GenBank/DDBJ databases">
        <title>Draft genome sequence of Acidibacillus ferrooxidans SLC66.</title>
        <authorList>
            <person name="Oliveira G."/>
            <person name="Nancucheo I."/>
            <person name="Dall'Agnol H."/>
            <person name="Johnson B."/>
            <person name="Oliveira R."/>
            <person name="Nunes G.L."/>
            <person name="Tzotzos G."/>
            <person name="Orellana S.C."/>
            <person name="Salim A.C."/>
            <person name="Araujo F.M."/>
        </authorList>
    </citation>
    <scope>NUCLEOTIDE SEQUENCE [LARGE SCALE GENOMIC DNA]</scope>
    <source>
        <strain evidence="21 22">SLC66</strain>
    </source>
</reference>
<dbReference type="InterPro" id="IPR003203">
    <property type="entry name" value="CobU/CobP"/>
</dbReference>
<keyword evidence="11" id="KW-0808">Transferase</keyword>
<evidence type="ECO:0000256" key="19">
    <source>
        <dbReference type="PIRSR" id="PIRSR006135-2"/>
    </source>
</evidence>
<dbReference type="EC" id="2.7.1.156" evidence="8"/>
<evidence type="ECO:0000256" key="12">
    <source>
        <dbReference type="ARBA" id="ARBA00022741"/>
    </source>
</evidence>
<dbReference type="GO" id="GO:0009236">
    <property type="term" value="P:cobalamin biosynthetic process"/>
    <property type="evidence" value="ECO:0007669"/>
    <property type="project" value="UniProtKB-UniPathway"/>
</dbReference>
<keyword evidence="15 19" id="KW-0342">GTP-binding</keyword>
<dbReference type="GO" id="GO:0008820">
    <property type="term" value="F:cobinamide phosphate guanylyltransferase activity"/>
    <property type="evidence" value="ECO:0007669"/>
    <property type="project" value="UniProtKB-EC"/>
</dbReference>
<dbReference type="EMBL" id="LSUQ01000004">
    <property type="protein sequence ID" value="OAG95081.1"/>
    <property type="molecule type" value="Genomic_DNA"/>
</dbReference>
<protein>
    <recommendedName>
        <fullName evidence="16">Adenosylcobinamide kinase</fullName>
        <ecNumber evidence="8">2.7.1.156</ecNumber>
        <ecNumber evidence="9">2.7.7.62</ecNumber>
    </recommendedName>
    <alternativeName>
        <fullName evidence="17">Adenosylcobinamide-phosphate guanylyltransferase</fullName>
    </alternativeName>
</protein>
<evidence type="ECO:0000256" key="5">
    <source>
        <dbReference type="ARBA" id="ARBA00004692"/>
    </source>
</evidence>
<evidence type="ECO:0000256" key="20">
    <source>
        <dbReference type="SAM" id="MobiDB-lite"/>
    </source>
</evidence>
<comment type="function">
    <text evidence="4">Catalyzes ATP-dependent phosphorylation of adenosylcobinamide and addition of GMP to adenosylcobinamide phosphate.</text>
</comment>
<dbReference type="RefSeq" id="WP_067561130.1">
    <property type="nucleotide sequence ID" value="NZ_LSUQ01000004.1"/>
</dbReference>
<evidence type="ECO:0000256" key="6">
    <source>
        <dbReference type="ARBA" id="ARBA00005159"/>
    </source>
</evidence>
<evidence type="ECO:0000256" key="8">
    <source>
        <dbReference type="ARBA" id="ARBA00012016"/>
    </source>
</evidence>
<dbReference type="UniPathway" id="UPA00148">
    <property type="reaction ID" value="UER00236"/>
</dbReference>
<evidence type="ECO:0000256" key="7">
    <source>
        <dbReference type="ARBA" id="ARBA00007490"/>
    </source>
</evidence>
<feature type="binding site" evidence="19">
    <location>
        <position position="65"/>
    </location>
    <ligand>
        <name>GTP</name>
        <dbReference type="ChEBI" id="CHEBI:37565"/>
    </ligand>
</feature>
<comment type="pathway">
    <text evidence="5">Cofactor biosynthesis; adenosylcobalamin biosynthesis; adenosylcobalamin from cob(II)yrinate a,c-diamide: step 6/7.</text>
</comment>
<dbReference type="PANTHER" id="PTHR34848:SF1">
    <property type="entry name" value="BIFUNCTIONAL ADENOSYLCOBALAMIN BIOSYNTHESIS PROTEIN COBU"/>
    <property type="match status" value="1"/>
</dbReference>
<evidence type="ECO:0000256" key="2">
    <source>
        <dbReference type="ARBA" id="ARBA00000711"/>
    </source>
</evidence>
<evidence type="ECO:0000256" key="16">
    <source>
        <dbReference type="ARBA" id="ARBA00029570"/>
    </source>
</evidence>
<feature type="active site" description="GMP-histidine intermediate" evidence="18">
    <location>
        <position position="53"/>
    </location>
</feature>
<dbReference type="PANTHER" id="PTHR34848">
    <property type="match status" value="1"/>
</dbReference>
<dbReference type="GO" id="GO:0043752">
    <property type="term" value="F:adenosylcobinamide kinase activity"/>
    <property type="evidence" value="ECO:0007669"/>
    <property type="project" value="UniProtKB-EC"/>
</dbReference>
<dbReference type="InterPro" id="IPR027417">
    <property type="entry name" value="P-loop_NTPase"/>
</dbReference>
<feature type="region of interest" description="Disordered" evidence="20">
    <location>
        <begin position="177"/>
        <end position="212"/>
    </location>
</feature>
<dbReference type="CDD" id="cd00544">
    <property type="entry name" value="CobU"/>
    <property type="match status" value="1"/>
</dbReference>
<evidence type="ECO:0000256" key="11">
    <source>
        <dbReference type="ARBA" id="ARBA00022679"/>
    </source>
</evidence>
<evidence type="ECO:0000256" key="18">
    <source>
        <dbReference type="PIRSR" id="PIRSR006135-1"/>
    </source>
</evidence>
<evidence type="ECO:0000256" key="1">
    <source>
        <dbReference type="ARBA" id="ARBA00000312"/>
    </source>
</evidence>
<feature type="compositionally biased region" description="Basic and acidic residues" evidence="20">
    <location>
        <begin position="179"/>
        <end position="212"/>
    </location>
</feature>
<evidence type="ECO:0000256" key="17">
    <source>
        <dbReference type="ARBA" id="ARBA00030571"/>
    </source>
</evidence>
<comment type="catalytic activity">
    <reaction evidence="3">
        <text>adenosylcob(III)inamide + GTP = adenosylcob(III)inamide phosphate + GDP + H(+)</text>
        <dbReference type="Rhea" id="RHEA:15765"/>
        <dbReference type="ChEBI" id="CHEBI:2480"/>
        <dbReference type="ChEBI" id="CHEBI:15378"/>
        <dbReference type="ChEBI" id="CHEBI:37565"/>
        <dbReference type="ChEBI" id="CHEBI:58189"/>
        <dbReference type="ChEBI" id="CHEBI:58502"/>
        <dbReference type="EC" id="2.7.1.156"/>
    </reaction>
</comment>
<gene>
    <name evidence="21" type="ORF">AYW79_02390</name>
</gene>
<evidence type="ECO:0000256" key="4">
    <source>
        <dbReference type="ARBA" id="ARBA00003889"/>
    </source>
</evidence>
<evidence type="ECO:0000313" key="21">
    <source>
        <dbReference type="EMBL" id="OAG95081.1"/>
    </source>
</evidence>
<dbReference type="Pfam" id="PF02283">
    <property type="entry name" value="CobU"/>
    <property type="match status" value="1"/>
</dbReference>
<dbReference type="AlphaFoldDB" id="A0A853KF95"/>
<dbReference type="GO" id="GO:0005525">
    <property type="term" value="F:GTP binding"/>
    <property type="evidence" value="ECO:0007669"/>
    <property type="project" value="UniProtKB-KW"/>
</dbReference>
<keyword evidence="12 19" id="KW-0547">Nucleotide-binding</keyword>
<proteinExistence type="inferred from homology"/>
<keyword evidence="13" id="KW-0418">Kinase</keyword>
<comment type="caution">
    <text evidence="21">The sequence shown here is derived from an EMBL/GenBank/DDBJ whole genome shotgun (WGS) entry which is preliminary data.</text>
</comment>
<feature type="binding site" evidence="19">
    <location>
        <position position="86"/>
    </location>
    <ligand>
        <name>GTP</name>
        <dbReference type="ChEBI" id="CHEBI:37565"/>
    </ligand>
</feature>
<evidence type="ECO:0000256" key="14">
    <source>
        <dbReference type="ARBA" id="ARBA00022840"/>
    </source>
</evidence>